<evidence type="ECO:0000313" key="3">
    <source>
        <dbReference type="Proteomes" id="UP000057609"/>
    </source>
</evidence>
<evidence type="ECO:0000313" key="2">
    <source>
        <dbReference type="EMBL" id="AJE03516.1"/>
    </source>
</evidence>
<dbReference type="HOGENOM" id="CLU_1710665_0_0_7"/>
<feature type="signal peptide" evidence="1">
    <location>
        <begin position="1"/>
        <end position="23"/>
    </location>
</feature>
<dbReference type="RefSeq" id="WP_039742514.1">
    <property type="nucleotide sequence ID" value="NZ_CP009788.1"/>
</dbReference>
<dbReference type="EMBL" id="CP009788">
    <property type="protein sequence ID" value="AJE03516.1"/>
    <property type="molecule type" value="Genomic_DNA"/>
</dbReference>
<dbReference type="AlphaFoldDB" id="A0A0B5BHK5"/>
<evidence type="ECO:0008006" key="4">
    <source>
        <dbReference type="Google" id="ProtNLM"/>
    </source>
</evidence>
<dbReference type="Proteomes" id="UP000057609">
    <property type="component" value="Chromosome"/>
</dbReference>
<gene>
    <name evidence="2" type="ORF">GPICK_09285</name>
</gene>
<keyword evidence="3" id="KW-1185">Reference proteome</keyword>
<feature type="chain" id="PRO_5002112695" description="YtkA-like domain-containing protein" evidence="1">
    <location>
        <begin position="24"/>
        <end position="159"/>
    </location>
</feature>
<proteinExistence type="predicted"/>
<dbReference type="KEGG" id="gpi:GPICK_09285"/>
<dbReference type="OrthoDB" id="5397223at2"/>
<evidence type="ECO:0000256" key="1">
    <source>
        <dbReference type="SAM" id="SignalP"/>
    </source>
</evidence>
<reference evidence="2 3" key="1">
    <citation type="journal article" date="2015" name="Genome Announc.">
        <title>Complete Genome of Geobacter pickeringii G13T, a Metal-Reducing Isolate from Sedimentary Kaolin Deposits.</title>
        <authorList>
            <person name="Badalamenti J.P."/>
            <person name="Bond D.R."/>
        </authorList>
    </citation>
    <scope>NUCLEOTIDE SEQUENCE [LARGE SCALE GENOMIC DNA]</scope>
    <source>
        <strain evidence="2 3">G13</strain>
    </source>
</reference>
<keyword evidence="1" id="KW-0732">Signal</keyword>
<name>A0A0B5BHK5_9BACT</name>
<protein>
    <recommendedName>
        <fullName evidence="4">YtkA-like domain-containing protein</fullName>
    </recommendedName>
</protein>
<sequence>MKKLAAVIAVATLALAAPLVSHAEMDHSSMKMDHGSHMEHKGDIAHQEVVDGVKATFKVMSMKDHMKAMKMEMPKDMKETHHIAVEFKDAKSGKALTEGEVKVKVQGPDKSDQMKDLMGMQGHFGADFDLSKKGKYGVMAKFKLADGKVRSAKFWYEVK</sequence>
<accession>A0A0B5BHK5</accession>
<dbReference type="STRING" id="345632.GPICK_09285"/>
<organism evidence="2 3">
    <name type="scientific">Geobacter pickeringii</name>
    <dbReference type="NCBI Taxonomy" id="345632"/>
    <lineage>
        <taxon>Bacteria</taxon>
        <taxon>Pseudomonadati</taxon>
        <taxon>Thermodesulfobacteriota</taxon>
        <taxon>Desulfuromonadia</taxon>
        <taxon>Geobacterales</taxon>
        <taxon>Geobacteraceae</taxon>
        <taxon>Geobacter</taxon>
    </lineage>
</organism>